<proteinExistence type="inferred from homology"/>
<dbReference type="GO" id="GO:0016887">
    <property type="term" value="F:ATP hydrolysis activity"/>
    <property type="evidence" value="ECO:0007669"/>
    <property type="project" value="InterPro"/>
</dbReference>
<dbReference type="InterPro" id="IPR008250">
    <property type="entry name" value="ATPase_P-typ_transduc_dom_A_sf"/>
</dbReference>
<evidence type="ECO:0000256" key="12">
    <source>
        <dbReference type="SAM" id="MobiDB-lite"/>
    </source>
</evidence>
<evidence type="ECO:0000256" key="10">
    <source>
        <dbReference type="ARBA" id="ARBA00023136"/>
    </source>
</evidence>
<accession>A0AA87ZLW6</accession>
<dbReference type="InterPro" id="IPR001757">
    <property type="entry name" value="P_typ_ATPase"/>
</dbReference>
<dbReference type="InterPro" id="IPR023298">
    <property type="entry name" value="ATPase_P-typ_TM_dom_sf"/>
</dbReference>
<comment type="caution">
    <text evidence="11">Lacks conserved residue(s) required for the propagation of feature annotation.</text>
</comment>
<dbReference type="GO" id="GO:0046872">
    <property type="term" value="F:metal ion binding"/>
    <property type="evidence" value="ECO:0007669"/>
    <property type="project" value="UniProtKB-KW"/>
</dbReference>
<dbReference type="InterPro" id="IPR027256">
    <property type="entry name" value="P-typ_ATPase_IB"/>
</dbReference>
<dbReference type="InterPro" id="IPR036412">
    <property type="entry name" value="HAD-like_sf"/>
</dbReference>
<evidence type="ECO:0000313" key="14">
    <source>
        <dbReference type="EMBL" id="GMN34515.1"/>
    </source>
</evidence>
<dbReference type="Pfam" id="PF00702">
    <property type="entry name" value="Hydrolase"/>
    <property type="match status" value="1"/>
</dbReference>
<dbReference type="EMBL" id="BTGU01000004">
    <property type="protein sequence ID" value="GMN34515.1"/>
    <property type="molecule type" value="Genomic_DNA"/>
</dbReference>
<keyword evidence="6 11" id="KW-0067">ATP-binding</keyword>
<feature type="transmembrane region" description="Helical" evidence="11">
    <location>
        <begin position="369"/>
        <end position="390"/>
    </location>
</feature>
<evidence type="ECO:0000256" key="5">
    <source>
        <dbReference type="ARBA" id="ARBA00022741"/>
    </source>
</evidence>
<dbReference type="InterPro" id="IPR023214">
    <property type="entry name" value="HAD_sf"/>
</dbReference>
<keyword evidence="9 11" id="KW-1133">Transmembrane helix</keyword>
<dbReference type="Proteomes" id="UP001187192">
    <property type="component" value="Unassembled WGS sequence"/>
</dbReference>
<gene>
    <name evidence="14" type="ORF">TIFTF001_004725</name>
</gene>
<dbReference type="SUPFAM" id="SSF56784">
    <property type="entry name" value="HAD-like"/>
    <property type="match status" value="1"/>
</dbReference>
<name>A0AA87ZLW6_FICCA</name>
<evidence type="ECO:0000256" key="3">
    <source>
        <dbReference type="ARBA" id="ARBA00022692"/>
    </source>
</evidence>
<feature type="domain" description="P-type ATPase A" evidence="13">
    <location>
        <begin position="262"/>
        <end position="349"/>
    </location>
</feature>
<feature type="region of interest" description="Disordered" evidence="12">
    <location>
        <begin position="66"/>
        <end position="95"/>
    </location>
</feature>
<comment type="caution">
    <text evidence="14">The sequence shown here is derived from an EMBL/GenBank/DDBJ whole genome shotgun (WGS) entry which is preliminary data.</text>
</comment>
<sequence length="698" mass="76459">MEALPYPIGVGKYNNSLLLTPKRSHIRVNSPRPLLFHSDPRFPSLRFRTFPSKPFNFSNLRCSAADHGHHHHHHEDHDHDHHDQDQSHHHHHCGNCGENSELKETQKAFLIFAKAVKWTDLANFLRENLHLCCGSAALFVAAAACPHLLPKPAVKPLQNAFLLVAFPLVGVSASLDALIDISGGKVNIHVLMALAAFASVFMGNALEGGLLLAMFNLAHIAEEYFTSRSMIDVKELKENHPEFALVLDMNDDNLPNTFNLAYKRVPVHNLEVGSYILIGAGESVPVDCEVFEGSATITIEHLTGEVKPLEIKVGDRIPGGARNLDGRMIVKATKTWKESTLSKIVQLTEEARSNKPKLQRWLDQFGEQYSKVVVVLSVAIALIGPFLFKWPFFSTSVCRGSVYRALGLMVAASPCALAVAPLAYATAISSCARKGILLKGGHVLDALASCHTIAFDKTGTLTTGKLAFKAIEPIFGHQVSHSHSTFTTCCVPNCEKEALAVAAAMEKGTTHPIGRAVVDHSVGKDLPSVSVESFEYFPGRGLVATLNSFQSETGDGKLLRASLGSVDFITSRCKSKFDSEKIKDAADASSYGSEFVRAALSVTLIHLEDRPRPGVVDVIRELQDQGKLRVMMLTGDHKSSAWRVANAVGINEVHCSLKPEDKLSHVKEISRDMGKLSSQHIIIFATQFELRWIYCIST</sequence>
<keyword evidence="15" id="KW-1185">Reference proteome</keyword>
<dbReference type="Gene3D" id="3.40.50.1000">
    <property type="entry name" value="HAD superfamily/HAD-like"/>
    <property type="match status" value="1"/>
</dbReference>
<evidence type="ECO:0000256" key="8">
    <source>
        <dbReference type="ARBA" id="ARBA00022967"/>
    </source>
</evidence>
<keyword evidence="3 11" id="KW-0812">Transmembrane</keyword>
<dbReference type="PROSITE" id="PS00154">
    <property type="entry name" value="ATPASE_E1_E2"/>
    <property type="match status" value="1"/>
</dbReference>
<dbReference type="InterPro" id="IPR051949">
    <property type="entry name" value="Cation_Transport_ATPase"/>
</dbReference>
<keyword evidence="5 11" id="KW-0547">Nucleotide-binding</keyword>
<dbReference type="GO" id="GO:0016020">
    <property type="term" value="C:membrane"/>
    <property type="evidence" value="ECO:0007669"/>
    <property type="project" value="UniProtKB-SubCell"/>
</dbReference>
<evidence type="ECO:0000256" key="9">
    <source>
        <dbReference type="ARBA" id="ARBA00022989"/>
    </source>
</evidence>
<dbReference type="Gene3D" id="3.40.1110.10">
    <property type="entry name" value="Calcium-transporting ATPase, cytoplasmic domain N"/>
    <property type="match status" value="1"/>
</dbReference>
<evidence type="ECO:0000256" key="4">
    <source>
        <dbReference type="ARBA" id="ARBA00022723"/>
    </source>
</evidence>
<dbReference type="InterPro" id="IPR018303">
    <property type="entry name" value="ATPase_P-typ_P_site"/>
</dbReference>
<dbReference type="PANTHER" id="PTHR43079:SF1">
    <property type="entry name" value="CADMIUM_ZINC-TRANSPORTING ATPASE HMA1, CHLOROPLASTIC-RELATED"/>
    <property type="match status" value="1"/>
</dbReference>
<feature type="transmembrane region" description="Helical" evidence="11">
    <location>
        <begin position="402"/>
        <end position="424"/>
    </location>
</feature>
<comment type="subcellular location">
    <subcellularLocation>
        <location evidence="1">Membrane</location>
        <topology evidence="1">Multi-pass membrane protein</topology>
    </subcellularLocation>
</comment>
<keyword evidence="8" id="KW-1278">Translocase</keyword>
<evidence type="ECO:0000256" key="2">
    <source>
        <dbReference type="ARBA" id="ARBA00006024"/>
    </source>
</evidence>
<reference evidence="14" key="1">
    <citation type="submission" date="2023-07" db="EMBL/GenBank/DDBJ databases">
        <title>draft genome sequence of fig (Ficus carica).</title>
        <authorList>
            <person name="Takahashi T."/>
            <person name="Nishimura K."/>
        </authorList>
    </citation>
    <scope>NUCLEOTIDE SEQUENCE</scope>
</reference>
<keyword evidence="10 11" id="KW-0472">Membrane</keyword>
<evidence type="ECO:0000256" key="11">
    <source>
        <dbReference type="RuleBase" id="RU362081"/>
    </source>
</evidence>
<feature type="compositionally biased region" description="Basic and acidic residues" evidence="12">
    <location>
        <begin position="75"/>
        <end position="87"/>
    </location>
</feature>
<dbReference type="SUPFAM" id="SSF81653">
    <property type="entry name" value="Calcium ATPase, transduction domain A"/>
    <property type="match status" value="1"/>
</dbReference>
<dbReference type="InterPro" id="IPR059000">
    <property type="entry name" value="ATPase_P-type_domA"/>
</dbReference>
<evidence type="ECO:0000259" key="13">
    <source>
        <dbReference type="Pfam" id="PF00122"/>
    </source>
</evidence>
<evidence type="ECO:0000256" key="7">
    <source>
        <dbReference type="ARBA" id="ARBA00022842"/>
    </source>
</evidence>
<evidence type="ECO:0000256" key="1">
    <source>
        <dbReference type="ARBA" id="ARBA00004141"/>
    </source>
</evidence>
<dbReference type="PANTHER" id="PTHR43079">
    <property type="entry name" value="PROBABLE CADMIUM/ZINC-TRANSPORTING ATPASE HMA1"/>
    <property type="match status" value="1"/>
</dbReference>
<dbReference type="Gene3D" id="2.70.150.10">
    <property type="entry name" value="Calcium-transporting ATPase, cytoplasmic transduction domain A"/>
    <property type="match status" value="1"/>
</dbReference>
<dbReference type="InterPro" id="IPR023299">
    <property type="entry name" value="ATPase_P-typ_cyto_dom_N"/>
</dbReference>
<dbReference type="GO" id="GO:0019829">
    <property type="term" value="F:ATPase-coupled monoatomic cation transmembrane transporter activity"/>
    <property type="evidence" value="ECO:0007669"/>
    <property type="project" value="InterPro"/>
</dbReference>
<dbReference type="NCBIfam" id="TIGR01525">
    <property type="entry name" value="ATPase-IB_hvy"/>
    <property type="match status" value="1"/>
</dbReference>
<dbReference type="GO" id="GO:0005524">
    <property type="term" value="F:ATP binding"/>
    <property type="evidence" value="ECO:0007669"/>
    <property type="project" value="UniProtKB-UniRule"/>
</dbReference>
<dbReference type="NCBIfam" id="TIGR01494">
    <property type="entry name" value="ATPase_P-type"/>
    <property type="match status" value="1"/>
</dbReference>
<protein>
    <recommendedName>
        <fullName evidence="13">P-type ATPase A domain-containing protein</fullName>
    </recommendedName>
</protein>
<dbReference type="Pfam" id="PF00122">
    <property type="entry name" value="E1-E2_ATPase"/>
    <property type="match status" value="1"/>
</dbReference>
<evidence type="ECO:0000256" key="6">
    <source>
        <dbReference type="ARBA" id="ARBA00022840"/>
    </source>
</evidence>
<comment type="similarity">
    <text evidence="2 11">Belongs to the cation transport ATPase (P-type) (TC 3.A.3) family. Type IB subfamily.</text>
</comment>
<dbReference type="AlphaFoldDB" id="A0AA87ZLW6"/>
<keyword evidence="7" id="KW-0460">Magnesium</keyword>
<keyword evidence="4 11" id="KW-0479">Metal-binding</keyword>
<evidence type="ECO:0000313" key="15">
    <source>
        <dbReference type="Proteomes" id="UP001187192"/>
    </source>
</evidence>
<organism evidence="14 15">
    <name type="scientific">Ficus carica</name>
    <name type="common">Common fig</name>
    <dbReference type="NCBI Taxonomy" id="3494"/>
    <lineage>
        <taxon>Eukaryota</taxon>
        <taxon>Viridiplantae</taxon>
        <taxon>Streptophyta</taxon>
        <taxon>Embryophyta</taxon>
        <taxon>Tracheophyta</taxon>
        <taxon>Spermatophyta</taxon>
        <taxon>Magnoliopsida</taxon>
        <taxon>eudicotyledons</taxon>
        <taxon>Gunneridae</taxon>
        <taxon>Pentapetalae</taxon>
        <taxon>rosids</taxon>
        <taxon>fabids</taxon>
        <taxon>Rosales</taxon>
        <taxon>Moraceae</taxon>
        <taxon>Ficeae</taxon>
        <taxon>Ficus</taxon>
    </lineage>
</organism>
<dbReference type="SUPFAM" id="SSF81665">
    <property type="entry name" value="Calcium ATPase, transmembrane domain M"/>
    <property type="match status" value="1"/>
</dbReference>